<evidence type="ECO:0000313" key="1">
    <source>
        <dbReference type="EMBL" id="JAT80155.1"/>
    </source>
</evidence>
<dbReference type="OrthoDB" id="6070751at2759"/>
<sequence>VQVLDSVQELAPALGLEVLQRIAQVTSQLQADLVAVTGVQVAVQAPVEFITSVTKSIKDQAIEGATVETLCEAQLLDMQTIEIAPVKEAESQTDKVIIIAKTEAISAPILSEENEPDKAVSIDETEEIEAVEQAVAVGDQTPTVEECAVVKESLLQHIEEYVSEDIVAAIVKISEITNAEEPKQSVKVAKQLLENIAAAELGVKAEGFGDVPSAVQQEQAELVHQLQNALSTLQDLPRDSSLELTPMIGEDMLQRVVE</sequence>
<proteinExistence type="predicted"/>
<dbReference type="AlphaFoldDB" id="A0A1E1VZI2"/>
<dbReference type="EMBL" id="GDQN01010899">
    <property type="protein sequence ID" value="JAT80155.1"/>
    <property type="molecule type" value="Transcribed_RNA"/>
</dbReference>
<accession>A0A1E1VZI2</accession>
<name>A0A1E1VZI2_PECGO</name>
<gene>
    <name evidence="1" type="ORF">g.3380</name>
</gene>
<feature type="non-terminal residue" evidence="1">
    <location>
        <position position="1"/>
    </location>
</feature>
<organism evidence="1">
    <name type="scientific">Pectinophora gossypiella</name>
    <name type="common">Cotton pink bollworm</name>
    <name type="synonym">Depressaria gossypiella</name>
    <dbReference type="NCBI Taxonomy" id="13191"/>
    <lineage>
        <taxon>Eukaryota</taxon>
        <taxon>Metazoa</taxon>
        <taxon>Ecdysozoa</taxon>
        <taxon>Arthropoda</taxon>
        <taxon>Hexapoda</taxon>
        <taxon>Insecta</taxon>
        <taxon>Pterygota</taxon>
        <taxon>Neoptera</taxon>
        <taxon>Endopterygota</taxon>
        <taxon>Lepidoptera</taxon>
        <taxon>Glossata</taxon>
        <taxon>Ditrysia</taxon>
        <taxon>Gelechioidea</taxon>
        <taxon>Gelechiidae</taxon>
        <taxon>Apatetrinae</taxon>
        <taxon>Pectinophora</taxon>
    </lineage>
</organism>
<feature type="non-terminal residue" evidence="1">
    <location>
        <position position="258"/>
    </location>
</feature>
<protein>
    <submittedName>
        <fullName evidence="1">Uncharacterized protein</fullName>
    </submittedName>
</protein>
<reference evidence="1" key="1">
    <citation type="submission" date="2015-09" db="EMBL/GenBank/DDBJ databases">
        <title>De novo assembly of Pectinophora gossypiella (Pink Bollworm) gut transcriptome.</title>
        <authorList>
            <person name="Tassone E.E."/>
        </authorList>
    </citation>
    <scope>NUCLEOTIDE SEQUENCE</scope>
</reference>